<dbReference type="EMBL" id="MATO01000080">
    <property type="protein sequence ID" value="OCS84252.1"/>
    <property type="molecule type" value="Genomic_DNA"/>
</dbReference>
<dbReference type="Proteomes" id="UP000093482">
    <property type="component" value="Unassembled WGS sequence"/>
</dbReference>
<dbReference type="InterPro" id="IPR027417">
    <property type="entry name" value="P-loop_NTPase"/>
</dbReference>
<dbReference type="GO" id="GO:0016887">
    <property type="term" value="F:ATP hydrolysis activity"/>
    <property type="evidence" value="ECO:0007669"/>
    <property type="project" value="TreeGrafter"/>
</dbReference>
<reference evidence="3 4" key="1">
    <citation type="submission" date="2016-07" db="EMBL/GenBank/DDBJ databases">
        <title>Caryophanon latum genome sequencing.</title>
        <authorList>
            <person name="Verma A."/>
            <person name="Pal Y."/>
            <person name="Krishnamurthi S."/>
        </authorList>
    </citation>
    <scope>NUCLEOTIDE SEQUENCE [LARGE SCALE GENOMIC DNA]</scope>
    <source>
        <strain evidence="3 4">DSM 14151</strain>
    </source>
</reference>
<dbReference type="SUPFAM" id="SSF52540">
    <property type="entry name" value="P-loop containing nucleoside triphosphate hydrolases"/>
    <property type="match status" value="1"/>
</dbReference>
<evidence type="ECO:0000256" key="2">
    <source>
        <dbReference type="ARBA" id="ARBA00022840"/>
    </source>
</evidence>
<dbReference type="GO" id="GO:0005829">
    <property type="term" value="C:cytosol"/>
    <property type="evidence" value="ECO:0007669"/>
    <property type="project" value="TreeGrafter"/>
</dbReference>
<proteinExistence type="predicted"/>
<organism evidence="3 4">
    <name type="scientific">Caryophanon latum</name>
    <dbReference type="NCBI Taxonomy" id="33977"/>
    <lineage>
        <taxon>Bacteria</taxon>
        <taxon>Bacillati</taxon>
        <taxon>Bacillota</taxon>
        <taxon>Bacilli</taxon>
        <taxon>Bacillales</taxon>
        <taxon>Caryophanaceae</taxon>
        <taxon>Caryophanon</taxon>
    </lineage>
</organism>
<dbReference type="PANTHER" id="PTHR43384">
    <property type="entry name" value="SEPTUM SITE-DETERMINING PROTEIN MIND HOMOLOG, CHLOROPLASTIC-RELATED"/>
    <property type="match status" value="1"/>
</dbReference>
<gene>
    <name evidence="3" type="ORF">A6K76_15790</name>
</gene>
<protein>
    <submittedName>
        <fullName evidence="3">ATPase</fullName>
    </submittedName>
</protein>
<dbReference type="GO" id="GO:0005524">
    <property type="term" value="F:ATP binding"/>
    <property type="evidence" value="ECO:0007669"/>
    <property type="project" value="UniProtKB-KW"/>
</dbReference>
<dbReference type="AlphaFoldDB" id="A0A1C0YAQ2"/>
<dbReference type="Pfam" id="PF10609">
    <property type="entry name" value="ParA"/>
    <property type="match status" value="1"/>
</dbReference>
<keyword evidence="2" id="KW-0067">ATP-binding</keyword>
<dbReference type="InterPro" id="IPR050625">
    <property type="entry name" value="ParA/MinD_ATPase"/>
</dbReference>
<dbReference type="GO" id="GO:0051782">
    <property type="term" value="P:negative regulation of cell division"/>
    <property type="evidence" value="ECO:0007669"/>
    <property type="project" value="TreeGrafter"/>
</dbReference>
<dbReference type="InterPro" id="IPR025501">
    <property type="entry name" value="MinD_FleN"/>
</dbReference>
<comment type="caution">
    <text evidence="3">The sequence shown here is derived from an EMBL/GenBank/DDBJ whole genome shotgun (WGS) entry which is preliminary data.</text>
</comment>
<dbReference type="Gene3D" id="3.40.50.300">
    <property type="entry name" value="P-loop containing nucleotide triphosphate hydrolases"/>
    <property type="match status" value="1"/>
</dbReference>
<sequence length="290" mass="32721">MRDQAENLRRKLLQSQGKLGRSVAVVSGKGGVGKSNFTTNFSLELVRRGKKVIIVDMDIGMGNIHILIGKSASYSLKDYLEGNKSLEEVMLTREDGLCYISGGSGMSTLLQWTDTQFEKLIEAFEYLQQQFDYIVFDMGAGATNWSLDLLVSVDDIVVITTSEPTSITDAYSMMKYIYLKDAQKNFYLICNRVYDAEEGRETLQRLRTVMTNFLHKDVTVLGSLPEEPLVRKAVQRQVPFSELYPNAPITRKLQQIVTAFTEHRAEEVHAPAKGSKLLTKLRSIFLKGRD</sequence>
<dbReference type="PIRSF" id="PIRSF003092">
    <property type="entry name" value="MinD"/>
    <property type="match status" value="1"/>
</dbReference>
<evidence type="ECO:0000313" key="4">
    <source>
        <dbReference type="Proteomes" id="UP000093482"/>
    </source>
</evidence>
<dbReference type="OrthoDB" id="9816297at2"/>
<dbReference type="InterPro" id="IPR033756">
    <property type="entry name" value="YlxH/NBP35"/>
</dbReference>
<dbReference type="PANTHER" id="PTHR43384:SF4">
    <property type="entry name" value="CELLULOSE BIOSYNTHESIS PROTEIN BCSQ-RELATED"/>
    <property type="match status" value="1"/>
</dbReference>
<accession>A0A1C0YAQ2</accession>
<evidence type="ECO:0000256" key="1">
    <source>
        <dbReference type="ARBA" id="ARBA00022741"/>
    </source>
</evidence>
<name>A0A1C0YAQ2_9BACL</name>
<dbReference type="InterPro" id="IPR033875">
    <property type="entry name" value="FlhG"/>
</dbReference>
<evidence type="ECO:0000313" key="3">
    <source>
        <dbReference type="EMBL" id="OCS84252.1"/>
    </source>
</evidence>
<dbReference type="CDD" id="cd02038">
    <property type="entry name" value="FlhG-like"/>
    <property type="match status" value="1"/>
</dbReference>
<keyword evidence="1" id="KW-0547">Nucleotide-binding</keyword>
<dbReference type="RefSeq" id="WP_066466550.1">
    <property type="nucleotide sequence ID" value="NZ_MATO01000080.1"/>
</dbReference>
<dbReference type="GO" id="GO:0009898">
    <property type="term" value="C:cytoplasmic side of plasma membrane"/>
    <property type="evidence" value="ECO:0007669"/>
    <property type="project" value="TreeGrafter"/>
</dbReference>
<keyword evidence="4" id="KW-1185">Reference proteome</keyword>